<dbReference type="EMBL" id="JBHRVQ010000001">
    <property type="protein sequence ID" value="MFC3389373.1"/>
    <property type="molecule type" value="Genomic_DNA"/>
</dbReference>
<evidence type="ECO:0008006" key="3">
    <source>
        <dbReference type="Google" id="ProtNLM"/>
    </source>
</evidence>
<accession>A0ABV7N923</accession>
<gene>
    <name evidence="1" type="ORF">ACFOEO_12350</name>
</gene>
<proteinExistence type="predicted"/>
<organism evidence="1 2">
    <name type="scientific">Salinicoccus sesuvii</name>
    <dbReference type="NCBI Taxonomy" id="868281"/>
    <lineage>
        <taxon>Bacteria</taxon>
        <taxon>Bacillati</taxon>
        <taxon>Bacillota</taxon>
        <taxon>Bacilli</taxon>
        <taxon>Bacillales</taxon>
        <taxon>Staphylococcaceae</taxon>
        <taxon>Salinicoccus</taxon>
    </lineage>
</organism>
<keyword evidence="2" id="KW-1185">Reference proteome</keyword>
<comment type="caution">
    <text evidence="1">The sequence shown here is derived from an EMBL/GenBank/DDBJ whole genome shotgun (WGS) entry which is preliminary data.</text>
</comment>
<sequence>MPRKSKFNPYDYVGKKFSNWEVLGYSHCEEYEYYNQKTQSNTTIKHHYFRVKCLCGTLKTVGLSPLRKGRSKSCGCMYGKRYLFKATHGDSRTRLHGIYCKMIYRCYNEEAEEFKHYGGRGITVCAEWLKSYEHFKKWALKNGYTDKLSIDRKNNNGDYSPDNCRWVNQKVQNNNTRQNVHISAMGMTKTAAQWSEILGVRADTLRSRKRKGWSDDAIIKTPVKLRNKPI</sequence>
<reference evidence="2" key="1">
    <citation type="journal article" date="2019" name="Int. J. Syst. Evol. Microbiol.">
        <title>The Global Catalogue of Microorganisms (GCM) 10K type strain sequencing project: providing services to taxonomists for standard genome sequencing and annotation.</title>
        <authorList>
            <consortium name="The Broad Institute Genomics Platform"/>
            <consortium name="The Broad Institute Genome Sequencing Center for Infectious Disease"/>
            <person name="Wu L."/>
            <person name="Ma J."/>
        </authorList>
    </citation>
    <scope>NUCLEOTIDE SEQUENCE [LARGE SCALE GENOMIC DNA]</scope>
    <source>
        <strain evidence="2">CCM 7756</strain>
    </source>
</reference>
<name>A0ABV7N923_9STAP</name>
<dbReference type="RefSeq" id="WP_380656431.1">
    <property type="nucleotide sequence ID" value="NZ_JBHRVQ010000001.1"/>
</dbReference>
<dbReference type="Proteomes" id="UP001595637">
    <property type="component" value="Unassembled WGS sequence"/>
</dbReference>
<protein>
    <recommendedName>
        <fullName evidence="3">AP2 domain-containing protein</fullName>
    </recommendedName>
</protein>
<evidence type="ECO:0000313" key="2">
    <source>
        <dbReference type="Proteomes" id="UP001595637"/>
    </source>
</evidence>
<evidence type="ECO:0000313" key="1">
    <source>
        <dbReference type="EMBL" id="MFC3389373.1"/>
    </source>
</evidence>